<dbReference type="Pfam" id="PF17681">
    <property type="entry name" value="GCP_N_terminal"/>
    <property type="match status" value="1"/>
</dbReference>
<comment type="similarity">
    <text evidence="2">Belongs to the TUBGCP family.</text>
</comment>
<dbReference type="VEuPathDB" id="FungiDB:PC110_g6749"/>
<dbReference type="OrthoDB" id="78652at2759"/>
<evidence type="ECO:0000259" key="8">
    <source>
        <dbReference type="Pfam" id="PF17681"/>
    </source>
</evidence>
<protein>
    <recommendedName>
        <fullName evidence="12">Gamma tubulin complex component C-terminal domain-containing protein</fullName>
    </recommendedName>
</protein>
<dbReference type="PANTHER" id="PTHR19302:SF70">
    <property type="entry name" value="GAMMA-TUBULIN COMPLEX COMPONENT 6"/>
    <property type="match status" value="1"/>
</dbReference>
<feature type="region of interest" description="Disordered" evidence="6">
    <location>
        <begin position="950"/>
        <end position="973"/>
    </location>
</feature>
<evidence type="ECO:0008006" key="12">
    <source>
        <dbReference type="Google" id="ProtNLM"/>
    </source>
</evidence>
<evidence type="ECO:0000256" key="2">
    <source>
        <dbReference type="ARBA" id="ARBA00010337"/>
    </source>
</evidence>
<dbReference type="GO" id="GO:0005874">
    <property type="term" value="C:microtubule"/>
    <property type="evidence" value="ECO:0007669"/>
    <property type="project" value="UniProtKB-KW"/>
</dbReference>
<feature type="domain" description="Gamma tubulin complex component C-terminal" evidence="7">
    <location>
        <begin position="1157"/>
        <end position="1462"/>
    </location>
</feature>
<dbReference type="GO" id="GO:0051321">
    <property type="term" value="P:meiotic cell cycle"/>
    <property type="evidence" value="ECO:0007669"/>
    <property type="project" value="TreeGrafter"/>
</dbReference>
<comment type="caution">
    <text evidence="10">The sequence shown here is derived from an EMBL/GenBank/DDBJ whole genome shotgun (WGS) entry which is preliminary data.</text>
</comment>
<evidence type="ECO:0000256" key="5">
    <source>
        <dbReference type="ARBA" id="ARBA00023212"/>
    </source>
</evidence>
<dbReference type="InterPro" id="IPR042241">
    <property type="entry name" value="GCP_C_sf"/>
</dbReference>
<feature type="domain" description="Gamma tubulin complex component protein N-terminal" evidence="8">
    <location>
        <begin position="374"/>
        <end position="645"/>
    </location>
</feature>
<dbReference type="EMBL" id="RCMG01000075">
    <property type="protein sequence ID" value="KAG2864668.1"/>
    <property type="molecule type" value="Genomic_DNA"/>
</dbReference>
<dbReference type="InterPro" id="IPR007259">
    <property type="entry name" value="GCP"/>
</dbReference>
<dbReference type="Pfam" id="PF04130">
    <property type="entry name" value="GCP_C_terminal"/>
    <property type="match status" value="1"/>
</dbReference>
<organism evidence="10 11">
    <name type="scientific">Phytophthora cactorum</name>
    <dbReference type="NCBI Taxonomy" id="29920"/>
    <lineage>
        <taxon>Eukaryota</taxon>
        <taxon>Sar</taxon>
        <taxon>Stramenopiles</taxon>
        <taxon>Oomycota</taxon>
        <taxon>Peronosporomycetes</taxon>
        <taxon>Peronosporales</taxon>
        <taxon>Peronosporaceae</taxon>
        <taxon>Phytophthora</taxon>
    </lineage>
</organism>
<reference evidence="10 11" key="1">
    <citation type="submission" date="2018-01" db="EMBL/GenBank/DDBJ databases">
        <title>Draft genome of the strawberry crown rot pathogen Phytophthora cactorum.</title>
        <authorList>
            <person name="Armitage A.D."/>
            <person name="Lysoe E."/>
            <person name="Nellist C.F."/>
            <person name="Harrison R.J."/>
            <person name="Brurberg M.B."/>
        </authorList>
    </citation>
    <scope>NUCLEOTIDE SEQUENCE [LARGE SCALE GENOMIC DNA]</scope>
    <source>
        <strain evidence="10 11">10300</strain>
    </source>
</reference>
<evidence type="ECO:0000313" key="9">
    <source>
        <dbReference type="EMBL" id="KAG2864668.1"/>
    </source>
</evidence>
<dbReference type="InterPro" id="IPR041470">
    <property type="entry name" value="GCP_N"/>
</dbReference>
<feature type="region of interest" description="Disordered" evidence="6">
    <location>
        <begin position="716"/>
        <end position="740"/>
    </location>
</feature>
<dbReference type="EMBL" id="MJFZ01000124">
    <property type="protein sequence ID" value="RAW36949.1"/>
    <property type="molecule type" value="Genomic_DNA"/>
</dbReference>
<reference evidence="9" key="2">
    <citation type="submission" date="2018-10" db="EMBL/GenBank/DDBJ databases">
        <title>Effector identification in a new, highly contiguous assembly of the strawberry crown rot pathogen Phytophthora cactorum.</title>
        <authorList>
            <person name="Armitage A.D."/>
            <person name="Nellist C.F."/>
            <person name="Bates H."/>
            <person name="Vickerstaff R.J."/>
            <person name="Harrison R.J."/>
        </authorList>
    </citation>
    <scope>NUCLEOTIDE SEQUENCE</scope>
    <source>
        <strain evidence="9">15-7</strain>
    </source>
</reference>
<name>A0A329SJN6_9STRA</name>
<feature type="compositionally biased region" description="Basic and acidic residues" evidence="6">
    <location>
        <begin position="720"/>
        <end position="735"/>
    </location>
</feature>
<evidence type="ECO:0000313" key="11">
    <source>
        <dbReference type="Proteomes" id="UP000251314"/>
    </source>
</evidence>
<dbReference type="GO" id="GO:0000278">
    <property type="term" value="P:mitotic cell cycle"/>
    <property type="evidence" value="ECO:0007669"/>
    <property type="project" value="TreeGrafter"/>
</dbReference>
<dbReference type="GO" id="GO:0051011">
    <property type="term" value="F:microtubule minus-end binding"/>
    <property type="evidence" value="ECO:0007669"/>
    <property type="project" value="TreeGrafter"/>
</dbReference>
<dbReference type="GO" id="GO:0000930">
    <property type="term" value="C:gamma-tubulin complex"/>
    <property type="evidence" value="ECO:0007669"/>
    <property type="project" value="TreeGrafter"/>
</dbReference>
<dbReference type="GO" id="GO:0043015">
    <property type="term" value="F:gamma-tubulin binding"/>
    <property type="evidence" value="ECO:0007669"/>
    <property type="project" value="InterPro"/>
</dbReference>
<evidence type="ECO:0000256" key="4">
    <source>
        <dbReference type="ARBA" id="ARBA00022701"/>
    </source>
</evidence>
<evidence type="ECO:0000256" key="6">
    <source>
        <dbReference type="SAM" id="MobiDB-lite"/>
    </source>
</evidence>
<evidence type="ECO:0000256" key="3">
    <source>
        <dbReference type="ARBA" id="ARBA00022490"/>
    </source>
</evidence>
<gene>
    <name evidence="10" type="ORF">PC110_g6749</name>
    <name evidence="9" type="ORF">PC113_g4391</name>
</gene>
<keyword evidence="4" id="KW-0493">Microtubule</keyword>
<keyword evidence="11" id="KW-1185">Reference proteome</keyword>
<accession>A0A329SJN6</accession>
<dbReference type="Gene3D" id="1.20.120.1900">
    <property type="entry name" value="Gamma-tubulin complex, C-terminal domain"/>
    <property type="match status" value="1"/>
</dbReference>
<dbReference type="Proteomes" id="UP000735874">
    <property type="component" value="Unassembled WGS sequence"/>
</dbReference>
<evidence type="ECO:0000256" key="1">
    <source>
        <dbReference type="ARBA" id="ARBA00004245"/>
    </source>
</evidence>
<evidence type="ECO:0000259" key="7">
    <source>
        <dbReference type="Pfam" id="PF04130"/>
    </source>
</evidence>
<sequence>MAAEAEAGVVELLRRLRSHICCGSRSEFRRVLPVYQRLLSPREDAVVSVQNELLEIRAKLLACGQDADVGDIVGRMDRVVERCMSIEQQQQQSTEAAVPMDGVMRLLVALAGGEDGDTFVLEDPMQTTNDKSSMIFAAEKRRVGDRIRTNGIEMVQRSKALFHKAPVSLQEEALFSQDLFSDFGNGISSRRTSLWCSDNTVPQYTGLLAMMPFKQPNRFFGLPGNQNDVDQVLTQIDTPKRQRHGQASTDAIKTLKTEKPGKQPKRLSPRKEVFFYDGTQEVHCKGQTLQADWGDASSITENSSWGSECSLDSIEPWIAGTYAWEDLGDRVGLPESYAKPLVRERKRSVRDLAIPADFALNGEIPLEIYEEDLIEDSLRALSGVDSTLFRRDFQSATFQLPGMRRVKLPNTTVSATMSVLEVFRKAGTMVMRLELLAIYYSQDPARGGKTLQAMGDALQVYLSTHRALVETIAQQCLASCSSEVDHDVEIISVTKLLCKTRKVCRVIETIGAIFGCDVDLFWPLLQHGKFPRGVALINRLHHYASSLRVEDSSGRMQELVIWFLVKSCSPLLAVLSDLISSGRLDEATDPFDEFEATMWSRNLLDKATTGCGCGLFSEELSTEATKMFPTFLVGIAPMIVHLSQVQALLRSANAIAYTHPLVNMQSLNMLTRGDKAAEHAEEWKAIVEAIAFTGDVHDSDGAEGYKNVPAGISAAAAPAEESRRDFMREDAEAKRSSQLQQQNMLDQQVLEQKQHSLQLEQQEQVDDAKRIDEEEKALADREAHGREVLLNKYSALMNGAEERHDYMKWRRDRAVRLSTAKEQLQRVRVDDMATWTADKEKRSNESTTLSDGGVVDIMVENNGENAESVVGISTSGVASTLASTSEWRASVKVNKEAGSRTTATTDDGTWRSSVKVNKEAGVRRSVSDTDGIWRASVKVNKEAGRRSSGILNDPAFTEGGSRNTGIRILNEPGGSGAGMYGTLYGQRDEPPEEHIQVGIDVESAAACAIDDAKMEGSNSVVDQTKPMGDTTLIMTPREEVRDVEMDYAIHEEEEPTNQRNRGEELSSETSEVASVAAEPAEFIRLSLPPVHPFFSATTCISREDFELLSQALTETISETEFTSFKSIVDCCVETPVRLIAEKLEQVAVDWFRNSLQLLDHLRWLRKLMLMSEGLCMDIFARDFLQGLDSTTRVNWGVEGRLSSALTLAMIEGSVTLDAVSQTFHYNTTAALSQMLDSLTMRPAVSSLLNEIELMYDVKWPLGFVITTQSLNYYKKMHQFLLHVRLTSLEMREAWGMLRTIRAQGQLSPSLERLCGGVVYKMQAFLRAFNETFATKVLMMAWSELEHAVQKATKLVELRRCHEEYVSVAIRCCFLDRPALAIRSAFLDTLAAAWSLTAFVRALERQVTGRISEETRIRTLCYEFDVALRVLIGSLQSVTLDTERNTRQFSECLLLRLNFNQYYSASPVTAEAGAAGERVSAVVEF</sequence>
<proteinExistence type="inferred from homology"/>
<evidence type="ECO:0000313" key="10">
    <source>
        <dbReference type="EMBL" id="RAW36949.1"/>
    </source>
</evidence>
<dbReference type="GO" id="GO:0000922">
    <property type="term" value="C:spindle pole"/>
    <property type="evidence" value="ECO:0007669"/>
    <property type="project" value="InterPro"/>
</dbReference>
<keyword evidence="3" id="KW-0963">Cytoplasm</keyword>
<dbReference type="Proteomes" id="UP000251314">
    <property type="component" value="Unassembled WGS sequence"/>
</dbReference>
<dbReference type="InterPro" id="IPR040457">
    <property type="entry name" value="GCP_C"/>
</dbReference>
<comment type="subcellular location">
    <subcellularLocation>
        <location evidence="1">Cytoplasm</location>
        <location evidence="1">Cytoskeleton</location>
    </subcellularLocation>
</comment>
<dbReference type="GO" id="GO:0007020">
    <property type="term" value="P:microtubule nucleation"/>
    <property type="evidence" value="ECO:0007669"/>
    <property type="project" value="InterPro"/>
</dbReference>
<dbReference type="GO" id="GO:0051225">
    <property type="term" value="P:spindle assembly"/>
    <property type="evidence" value="ECO:0007669"/>
    <property type="project" value="TreeGrafter"/>
</dbReference>
<dbReference type="STRING" id="29920.A0A329SJN6"/>
<dbReference type="PANTHER" id="PTHR19302">
    <property type="entry name" value="GAMMA TUBULIN COMPLEX PROTEIN"/>
    <property type="match status" value="1"/>
</dbReference>
<dbReference type="GO" id="GO:0031122">
    <property type="term" value="P:cytoplasmic microtubule organization"/>
    <property type="evidence" value="ECO:0007669"/>
    <property type="project" value="TreeGrafter"/>
</dbReference>
<keyword evidence="5" id="KW-0206">Cytoskeleton</keyword>